<protein>
    <submittedName>
        <fullName evidence="7">Uncharacterized protein</fullName>
    </submittedName>
</protein>
<dbReference type="CDD" id="cd00167">
    <property type="entry name" value="SANT"/>
    <property type="match status" value="1"/>
</dbReference>
<dbReference type="AlphaFoldDB" id="A0A6G0X6F4"/>
<dbReference type="Pfam" id="PF00249">
    <property type="entry name" value="Myb_DNA-binding"/>
    <property type="match status" value="1"/>
</dbReference>
<evidence type="ECO:0000256" key="3">
    <source>
        <dbReference type="ARBA" id="ARBA00023242"/>
    </source>
</evidence>
<dbReference type="NCBIfam" id="TIGR01557">
    <property type="entry name" value="myb_SHAQKYF"/>
    <property type="match status" value="1"/>
</dbReference>
<sequence>MAQVAQGMSRGNNPSPEENESNGRWTSQEHERFLFGMKLFPNGPWKHVAVIVKTRTVRQLRTHAQKYRAKLARHEKKLQRLEQTAHDNSTGKGLPRKPTKRPKIEPIKFTDSSIQQEDCIEFLVDAFRDDLRATEWTPVPPTPPSRLPSLSSLLVER</sequence>
<evidence type="ECO:0000256" key="2">
    <source>
        <dbReference type="ARBA" id="ARBA00023163"/>
    </source>
</evidence>
<name>A0A6G0X6F4_9STRA</name>
<feature type="region of interest" description="Disordered" evidence="4">
    <location>
        <begin position="81"/>
        <end position="104"/>
    </location>
</feature>
<feature type="compositionally biased region" description="Low complexity" evidence="4">
    <location>
        <begin position="147"/>
        <end position="157"/>
    </location>
</feature>
<dbReference type="SUPFAM" id="SSF46689">
    <property type="entry name" value="Homeodomain-like"/>
    <property type="match status" value="1"/>
</dbReference>
<dbReference type="InterPro" id="IPR006447">
    <property type="entry name" value="Myb_dom_plants"/>
</dbReference>
<proteinExistence type="predicted"/>
<feature type="domain" description="Myb-like" evidence="5">
    <location>
        <begin position="17"/>
        <end position="68"/>
    </location>
</feature>
<dbReference type="Proteomes" id="UP000481153">
    <property type="component" value="Unassembled WGS sequence"/>
</dbReference>
<evidence type="ECO:0000256" key="1">
    <source>
        <dbReference type="ARBA" id="ARBA00023015"/>
    </source>
</evidence>
<feature type="region of interest" description="Disordered" evidence="4">
    <location>
        <begin position="134"/>
        <end position="157"/>
    </location>
</feature>
<dbReference type="InterPro" id="IPR017930">
    <property type="entry name" value="Myb_dom"/>
</dbReference>
<keyword evidence="3" id="KW-0539">Nucleus</keyword>
<evidence type="ECO:0000259" key="5">
    <source>
        <dbReference type="PROSITE" id="PS50090"/>
    </source>
</evidence>
<evidence type="ECO:0000259" key="6">
    <source>
        <dbReference type="PROSITE" id="PS51294"/>
    </source>
</evidence>
<dbReference type="PROSITE" id="PS51294">
    <property type="entry name" value="HTH_MYB"/>
    <property type="match status" value="1"/>
</dbReference>
<keyword evidence="1" id="KW-0805">Transcription regulation</keyword>
<dbReference type="PANTHER" id="PTHR12802">
    <property type="entry name" value="SWI/SNF COMPLEX-RELATED"/>
    <property type="match status" value="1"/>
</dbReference>
<evidence type="ECO:0000313" key="8">
    <source>
        <dbReference type="Proteomes" id="UP000481153"/>
    </source>
</evidence>
<feature type="region of interest" description="Disordered" evidence="4">
    <location>
        <begin position="1"/>
        <end position="26"/>
    </location>
</feature>
<evidence type="ECO:0000256" key="4">
    <source>
        <dbReference type="SAM" id="MobiDB-lite"/>
    </source>
</evidence>
<gene>
    <name evidence="7" type="ORF">Ae201684_008134</name>
</gene>
<dbReference type="SMART" id="SM00717">
    <property type="entry name" value="SANT"/>
    <property type="match status" value="1"/>
</dbReference>
<dbReference type="InterPro" id="IPR009057">
    <property type="entry name" value="Homeodomain-like_sf"/>
</dbReference>
<keyword evidence="2" id="KW-0804">Transcription</keyword>
<dbReference type="PANTHER" id="PTHR12802:SF155">
    <property type="entry name" value="DEUBIQUITINASE MYSM1"/>
    <property type="match status" value="1"/>
</dbReference>
<dbReference type="InterPro" id="IPR001005">
    <property type="entry name" value="SANT/Myb"/>
</dbReference>
<comment type="caution">
    <text evidence="7">The sequence shown here is derived from an EMBL/GenBank/DDBJ whole genome shotgun (WGS) entry which is preliminary data.</text>
</comment>
<keyword evidence="8" id="KW-1185">Reference proteome</keyword>
<accession>A0A6G0X6F4</accession>
<feature type="domain" description="HTH myb-type" evidence="6">
    <location>
        <begin position="23"/>
        <end position="72"/>
    </location>
</feature>
<reference evidence="7 8" key="1">
    <citation type="submission" date="2019-07" db="EMBL/GenBank/DDBJ databases">
        <title>Genomics analysis of Aphanomyces spp. identifies a new class of oomycete effector associated with host adaptation.</title>
        <authorList>
            <person name="Gaulin E."/>
        </authorList>
    </citation>
    <scope>NUCLEOTIDE SEQUENCE [LARGE SCALE GENOMIC DNA]</scope>
    <source>
        <strain evidence="7 8">ATCC 201684</strain>
    </source>
</reference>
<evidence type="ECO:0000313" key="7">
    <source>
        <dbReference type="EMBL" id="KAF0735448.1"/>
    </source>
</evidence>
<dbReference type="Gene3D" id="1.10.10.60">
    <property type="entry name" value="Homeodomain-like"/>
    <property type="match status" value="1"/>
</dbReference>
<dbReference type="GO" id="GO:0003677">
    <property type="term" value="F:DNA binding"/>
    <property type="evidence" value="ECO:0007669"/>
    <property type="project" value="InterPro"/>
</dbReference>
<dbReference type="VEuPathDB" id="FungiDB:AeMF1_011975"/>
<dbReference type="PROSITE" id="PS50090">
    <property type="entry name" value="MYB_LIKE"/>
    <property type="match status" value="1"/>
</dbReference>
<dbReference type="EMBL" id="VJMJ01000098">
    <property type="protein sequence ID" value="KAF0735448.1"/>
    <property type="molecule type" value="Genomic_DNA"/>
</dbReference>
<organism evidence="7 8">
    <name type="scientific">Aphanomyces euteiches</name>
    <dbReference type="NCBI Taxonomy" id="100861"/>
    <lineage>
        <taxon>Eukaryota</taxon>
        <taxon>Sar</taxon>
        <taxon>Stramenopiles</taxon>
        <taxon>Oomycota</taxon>
        <taxon>Saprolegniomycetes</taxon>
        <taxon>Saprolegniales</taxon>
        <taxon>Verrucalvaceae</taxon>
        <taxon>Aphanomyces</taxon>
    </lineage>
</organism>